<dbReference type="Proteomes" id="UP000509579">
    <property type="component" value="Chromosome"/>
</dbReference>
<dbReference type="PANTHER" id="PTHR43399">
    <property type="entry name" value="SUBTILISIN-RELATED"/>
    <property type="match status" value="1"/>
</dbReference>
<dbReference type="InterPro" id="IPR023827">
    <property type="entry name" value="Peptidase_S8_Asp-AS"/>
</dbReference>
<dbReference type="InterPro" id="IPR051048">
    <property type="entry name" value="Peptidase_S8/S53_subtilisin"/>
</dbReference>
<dbReference type="PROSITE" id="PS00138">
    <property type="entry name" value="SUBTILASE_SER"/>
    <property type="match status" value="1"/>
</dbReference>
<keyword evidence="9" id="KW-1185">Reference proteome</keyword>
<feature type="active site" description="Charge relay system" evidence="5">
    <location>
        <position position="79"/>
    </location>
</feature>
<comment type="similarity">
    <text evidence="1 5 6">Belongs to the peptidase S8 family.</text>
</comment>
<feature type="active site" description="Charge relay system" evidence="5">
    <location>
        <position position="305"/>
    </location>
</feature>
<proteinExistence type="inferred from homology"/>
<dbReference type="CDD" id="cd07480">
    <property type="entry name" value="Peptidases_S8_12"/>
    <property type="match status" value="1"/>
</dbReference>
<keyword evidence="3 5" id="KW-0378">Hydrolase</keyword>
<reference evidence="8 9" key="1">
    <citation type="submission" date="2020-06" db="EMBL/GenBank/DDBJ databases">
        <title>Acidovorax antarctica sp. nov., isolated from Corinth ice sheet soil, Antarctic Fields Peninsula.</title>
        <authorList>
            <person name="Xu Q."/>
            <person name="Peng F."/>
        </authorList>
    </citation>
    <scope>NUCLEOTIDE SEQUENCE [LARGE SCALE GENOMIC DNA]</scope>
    <source>
        <strain evidence="8 9">16-35-5</strain>
    </source>
</reference>
<feature type="active site" description="Charge relay system" evidence="5">
    <location>
        <position position="110"/>
    </location>
</feature>
<evidence type="ECO:0000256" key="4">
    <source>
        <dbReference type="ARBA" id="ARBA00022825"/>
    </source>
</evidence>
<evidence type="ECO:0000256" key="2">
    <source>
        <dbReference type="ARBA" id="ARBA00022670"/>
    </source>
</evidence>
<keyword evidence="4 5" id="KW-0720">Serine protease</keyword>
<evidence type="ECO:0000259" key="7">
    <source>
        <dbReference type="Pfam" id="PF00082"/>
    </source>
</evidence>
<evidence type="ECO:0000256" key="3">
    <source>
        <dbReference type="ARBA" id="ARBA00022801"/>
    </source>
</evidence>
<dbReference type="PRINTS" id="PR00723">
    <property type="entry name" value="SUBTILISIN"/>
</dbReference>
<dbReference type="InterPro" id="IPR015500">
    <property type="entry name" value="Peptidase_S8_subtilisin-rel"/>
</dbReference>
<feature type="domain" description="Peptidase S8/S53" evidence="7">
    <location>
        <begin position="70"/>
        <end position="348"/>
    </location>
</feature>
<evidence type="ECO:0000256" key="6">
    <source>
        <dbReference type="RuleBase" id="RU003355"/>
    </source>
</evidence>
<keyword evidence="2 5" id="KW-0645">Protease</keyword>
<evidence type="ECO:0000313" key="8">
    <source>
        <dbReference type="EMBL" id="QKV55070.1"/>
    </source>
</evidence>
<dbReference type="InterPro" id="IPR000209">
    <property type="entry name" value="Peptidase_S8/S53_dom"/>
</dbReference>
<dbReference type="Pfam" id="PF00082">
    <property type="entry name" value="Peptidase_S8"/>
    <property type="match status" value="1"/>
</dbReference>
<dbReference type="GO" id="GO:0006508">
    <property type="term" value="P:proteolysis"/>
    <property type="evidence" value="ECO:0007669"/>
    <property type="project" value="UniProtKB-KW"/>
</dbReference>
<protein>
    <submittedName>
        <fullName evidence="8">S8 family serine peptidase</fullName>
    </submittedName>
</protein>
<evidence type="ECO:0000256" key="5">
    <source>
        <dbReference type="PROSITE-ProRule" id="PRU01240"/>
    </source>
</evidence>
<dbReference type="PANTHER" id="PTHR43399:SF4">
    <property type="entry name" value="CELL WALL-ASSOCIATED PROTEASE"/>
    <property type="match status" value="1"/>
</dbReference>
<dbReference type="PROSITE" id="PS00136">
    <property type="entry name" value="SUBTILASE_ASP"/>
    <property type="match status" value="1"/>
</dbReference>
<dbReference type="GO" id="GO:0004252">
    <property type="term" value="F:serine-type endopeptidase activity"/>
    <property type="evidence" value="ECO:0007669"/>
    <property type="project" value="UniProtKB-UniRule"/>
</dbReference>
<dbReference type="InterPro" id="IPR023828">
    <property type="entry name" value="Peptidase_S8_Ser-AS"/>
</dbReference>
<organism evidence="8 9">
    <name type="scientific">Comamonas antarctica</name>
    <dbReference type="NCBI Taxonomy" id="2743470"/>
    <lineage>
        <taxon>Bacteria</taxon>
        <taxon>Pseudomonadati</taxon>
        <taxon>Pseudomonadota</taxon>
        <taxon>Betaproteobacteria</taxon>
        <taxon>Burkholderiales</taxon>
        <taxon>Comamonadaceae</taxon>
        <taxon>Comamonas</taxon>
    </lineage>
</organism>
<dbReference type="SUPFAM" id="SSF52743">
    <property type="entry name" value="Subtilisin-like"/>
    <property type="match status" value="1"/>
</dbReference>
<gene>
    <name evidence="8" type="ORF">HUK68_15055</name>
</gene>
<dbReference type="InterPro" id="IPR036852">
    <property type="entry name" value="Peptidase_S8/S53_dom_sf"/>
</dbReference>
<dbReference type="Gene3D" id="3.40.50.200">
    <property type="entry name" value="Peptidase S8/S53 domain"/>
    <property type="match status" value="1"/>
</dbReference>
<dbReference type="AlphaFoldDB" id="A0A6N1XBG2"/>
<dbReference type="EMBL" id="CP054840">
    <property type="protein sequence ID" value="QKV55070.1"/>
    <property type="molecule type" value="Genomic_DNA"/>
</dbReference>
<evidence type="ECO:0000256" key="1">
    <source>
        <dbReference type="ARBA" id="ARBA00011073"/>
    </source>
</evidence>
<name>A0A6N1XBG2_9BURK</name>
<sequence length="364" mass="38242">MFSLAHALPRISTEQLSDRAVSELKSDPQIQLVVPAMPVRLITPVPADTLSLTANWGIKAVRADKSVYDGAGVCVAILDTGIDSDHPAFAGMTLVQKDFSEHGNGDRNGHGTHCAGTIFGRNDGGRRIGIARGVERALIAKVLGDDGAGQSEMIFQALTWAMEEHADIISLSLGFDFPGMISRLVADGWPLNMATSTALEAYGGNLRMFDAIMAVFKAQAAFGTSPLVIAAAGNESRRDIKPEFRVAASLPAAAADVLSVAAVGRHDGKYAVADFSNIQALLAAPGVDITSAWPGGGLRTISGTSMACPHVTGVAALWWQFLRQSGIKPTARNVASRLISNARKNVFIPNTDESDVGQGLVTAP</sequence>
<accession>A0A6N1XBG2</accession>
<dbReference type="KEGG" id="aant:HUK68_15055"/>
<dbReference type="PROSITE" id="PS51892">
    <property type="entry name" value="SUBTILASE"/>
    <property type="match status" value="1"/>
</dbReference>
<evidence type="ECO:0000313" key="9">
    <source>
        <dbReference type="Proteomes" id="UP000509579"/>
    </source>
</evidence>